<evidence type="ECO:0000256" key="6">
    <source>
        <dbReference type="ARBA" id="ARBA00022723"/>
    </source>
</evidence>
<evidence type="ECO:0000313" key="12">
    <source>
        <dbReference type="Proteomes" id="UP001501508"/>
    </source>
</evidence>
<evidence type="ECO:0000256" key="2">
    <source>
        <dbReference type="ARBA" id="ARBA00007599"/>
    </source>
</evidence>
<organism evidence="11 12">
    <name type="scientific">Ravibacter arvi</name>
    <dbReference type="NCBI Taxonomy" id="2051041"/>
    <lineage>
        <taxon>Bacteria</taxon>
        <taxon>Pseudomonadati</taxon>
        <taxon>Bacteroidota</taxon>
        <taxon>Cytophagia</taxon>
        <taxon>Cytophagales</taxon>
        <taxon>Spirosomataceae</taxon>
        <taxon>Ravibacter</taxon>
    </lineage>
</organism>
<protein>
    <recommendedName>
        <fullName evidence="3">tRNA threonylcarbamoyladenosine biosynthesis protein TsaE</fullName>
    </recommendedName>
    <alternativeName>
        <fullName evidence="10">t(6)A37 threonylcarbamoyladenosine biosynthesis protein TsaE</fullName>
    </alternativeName>
</protein>
<keyword evidence="4" id="KW-0963">Cytoplasm</keyword>
<evidence type="ECO:0000256" key="3">
    <source>
        <dbReference type="ARBA" id="ARBA00019010"/>
    </source>
</evidence>
<keyword evidence="6" id="KW-0479">Metal-binding</keyword>
<proteinExistence type="inferred from homology"/>
<keyword evidence="5" id="KW-0819">tRNA processing</keyword>
<evidence type="ECO:0000256" key="7">
    <source>
        <dbReference type="ARBA" id="ARBA00022741"/>
    </source>
</evidence>
<comment type="subcellular location">
    <subcellularLocation>
        <location evidence="1">Cytoplasm</location>
    </subcellularLocation>
</comment>
<dbReference type="PANTHER" id="PTHR33540:SF2">
    <property type="entry name" value="TRNA THREONYLCARBAMOYLADENOSINE BIOSYNTHESIS PROTEIN TSAE"/>
    <property type="match status" value="1"/>
</dbReference>
<dbReference type="SUPFAM" id="SSF52540">
    <property type="entry name" value="P-loop containing nucleoside triphosphate hydrolases"/>
    <property type="match status" value="1"/>
</dbReference>
<dbReference type="InterPro" id="IPR003442">
    <property type="entry name" value="T6A_TsaE"/>
</dbReference>
<keyword evidence="8" id="KW-0067">ATP-binding</keyword>
<keyword evidence="12" id="KW-1185">Reference proteome</keyword>
<evidence type="ECO:0000256" key="5">
    <source>
        <dbReference type="ARBA" id="ARBA00022694"/>
    </source>
</evidence>
<dbReference type="Pfam" id="PF02367">
    <property type="entry name" value="TsaE"/>
    <property type="match status" value="1"/>
</dbReference>
<accession>A0ABP8LVZ2</accession>
<evidence type="ECO:0000256" key="9">
    <source>
        <dbReference type="ARBA" id="ARBA00022842"/>
    </source>
</evidence>
<evidence type="ECO:0000256" key="1">
    <source>
        <dbReference type="ARBA" id="ARBA00004496"/>
    </source>
</evidence>
<dbReference type="EMBL" id="BAABEY010000014">
    <property type="protein sequence ID" value="GAA4435906.1"/>
    <property type="molecule type" value="Genomic_DNA"/>
</dbReference>
<dbReference type="Proteomes" id="UP001501508">
    <property type="component" value="Unassembled WGS sequence"/>
</dbReference>
<evidence type="ECO:0000313" key="11">
    <source>
        <dbReference type="EMBL" id="GAA4435906.1"/>
    </source>
</evidence>
<sequence>MEPIDKLDELAGTLFEASEGRKIWLFEGGLGAGKTTLIKHLCDRLGVQEAVQSPTFSLVNEYAALQGETVYHFDLYRLKSAREAYEIGIEEYLDSGHFCFIEWPGVADPIWPDDVFRLRLHLDHLGKRVITLLPAKIERSTIT</sequence>
<name>A0ABP8LVZ2_9BACT</name>
<keyword evidence="9" id="KW-0460">Magnesium</keyword>
<evidence type="ECO:0000256" key="10">
    <source>
        <dbReference type="ARBA" id="ARBA00032441"/>
    </source>
</evidence>
<evidence type="ECO:0000256" key="8">
    <source>
        <dbReference type="ARBA" id="ARBA00022840"/>
    </source>
</evidence>
<dbReference type="Gene3D" id="3.40.50.300">
    <property type="entry name" value="P-loop containing nucleotide triphosphate hydrolases"/>
    <property type="match status" value="1"/>
</dbReference>
<dbReference type="NCBIfam" id="TIGR00150">
    <property type="entry name" value="T6A_YjeE"/>
    <property type="match status" value="1"/>
</dbReference>
<reference evidence="12" key="1">
    <citation type="journal article" date="2019" name="Int. J. Syst. Evol. Microbiol.">
        <title>The Global Catalogue of Microorganisms (GCM) 10K type strain sequencing project: providing services to taxonomists for standard genome sequencing and annotation.</title>
        <authorList>
            <consortium name="The Broad Institute Genomics Platform"/>
            <consortium name="The Broad Institute Genome Sequencing Center for Infectious Disease"/>
            <person name="Wu L."/>
            <person name="Ma J."/>
        </authorList>
    </citation>
    <scope>NUCLEOTIDE SEQUENCE [LARGE SCALE GENOMIC DNA]</scope>
    <source>
        <strain evidence="12">JCM 31920</strain>
    </source>
</reference>
<evidence type="ECO:0000256" key="4">
    <source>
        <dbReference type="ARBA" id="ARBA00022490"/>
    </source>
</evidence>
<comment type="similarity">
    <text evidence="2">Belongs to the TsaE family.</text>
</comment>
<comment type="caution">
    <text evidence="11">The sequence shown here is derived from an EMBL/GenBank/DDBJ whole genome shotgun (WGS) entry which is preliminary data.</text>
</comment>
<dbReference type="PANTHER" id="PTHR33540">
    <property type="entry name" value="TRNA THREONYLCARBAMOYLADENOSINE BIOSYNTHESIS PROTEIN TSAE"/>
    <property type="match status" value="1"/>
</dbReference>
<dbReference type="InterPro" id="IPR027417">
    <property type="entry name" value="P-loop_NTPase"/>
</dbReference>
<keyword evidence="7" id="KW-0547">Nucleotide-binding</keyword>
<gene>
    <name evidence="11" type="primary">tsaE</name>
    <name evidence="11" type="ORF">GCM10023091_13110</name>
</gene>